<dbReference type="RefSeq" id="WP_146808730.1">
    <property type="nucleotide sequence ID" value="NZ_BJXX01000045.1"/>
</dbReference>
<dbReference type="AlphaFoldDB" id="A0A511V5Q1"/>
<evidence type="ECO:0000313" key="3">
    <source>
        <dbReference type="Proteomes" id="UP000321157"/>
    </source>
</evidence>
<keyword evidence="1" id="KW-1133">Transmembrane helix</keyword>
<evidence type="ECO:0000313" key="2">
    <source>
        <dbReference type="EMBL" id="GEN33441.1"/>
    </source>
</evidence>
<comment type="caution">
    <text evidence="2">The sequence shown here is derived from an EMBL/GenBank/DDBJ whole genome shotgun (WGS) entry which is preliminary data.</text>
</comment>
<keyword evidence="1" id="KW-0472">Membrane</keyword>
<keyword evidence="2" id="KW-0808">Transferase</keyword>
<organism evidence="2 3">
    <name type="scientific">Aneurinibacillus danicus</name>
    <dbReference type="NCBI Taxonomy" id="267746"/>
    <lineage>
        <taxon>Bacteria</taxon>
        <taxon>Bacillati</taxon>
        <taxon>Bacillota</taxon>
        <taxon>Bacilli</taxon>
        <taxon>Bacillales</taxon>
        <taxon>Paenibacillaceae</taxon>
        <taxon>Aneurinibacillus group</taxon>
        <taxon>Aneurinibacillus</taxon>
    </lineage>
</organism>
<proteinExistence type="predicted"/>
<reference evidence="2 3" key="1">
    <citation type="submission" date="2019-07" db="EMBL/GenBank/DDBJ databases">
        <title>Whole genome shotgun sequence of Aneurinibacillus danicus NBRC 102444.</title>
        <authorList>
            <person name="Hosoyama A."/>
            <person name="Uohara A."/>
            <person name="Ohji S."/>
            <person name="Ichikawa N."/>
        </authorList>
    </citation>
    <scope>NUCLEOTIDE SEQUENCE [LARGE SCALE GENOMIC DNA]</scope>
    <source>
        <strain evidence="2 3">NBRC 102444</strain>
    </source>
</reference>
<dbReference type="Proteomes" id="UP000321157">
    <property type="component" value="Unassembled WGS sequence"/>
</dbReference>
<feature type="transmembrane region" description="Helical" evidence="1">
    <location>
        <begin position="213"/>
        <end position="241"/>
    </location>
</feature>
<gene>
    <name evidence="2" type="ORF">ADA01nite_09010</name>
</gene>
<dbReference type="GO" id="GO:0016740">
    <property type="term" value="F:transferase activity"/>
    <property type="evidence" value="ECO:0007669"/>
    <property type="project" value="UniProtKB-KW"/>
</dbReference>
<sequence length="273" mass="29442">MSGLIFAVGWLMGYIGMRLACAIFIRMKWVASNYAGHAIPLGYGLILSFGLLGFATLSVWRMQGFLLSWVVCAAVVVSLAGWLDDRYGQTRAKGLRGHFNVLWREGKVTTGIVKLGIIGICAVAVAASASATAVSFMVDALLLGLSANFVNLLDVRPGRALKGFWFILIICAIFGTLSPALVPLFWYMLGCTLAAAPFDCSAQAMLGDTGANLLGFVGGIFCVYSFDASVKWLLIGTLFLIQLYAERVSLTAVIERSPVLSRIDQWGRPPEAR</sequence>
<feature type="transmembrane region" description="Helical" evidence="1">
    <location>
        <begin position="133"/>
        <end position="153"/>
    </location>
</feature>
<feature type="transmembrane region" description="Helical" evidence="1">
    <location>
        <begin position="165"/>
        <end position="189"/>
    </location>
</feature>
<feature type="transmembrane region" description="Helical" evidence="1">
    <location>
        <begin position="108"/>
        <end position="127"/>
    </location>
</feature>
<evidence type="ECO:0000256" key="1">
    <source>
        <dbReference type="SAM" id="Phobius"/>
    </source>
</evidence>
<name>A0A511V5Q1_9BACL</name>
<keyword evidence="3" id="KW-1185">Reference proteome</keyword>
<dbReference type="EMBL" id="BJXX01000045">
    <property type="protein sequence ID" value="GEN33441.1"/>
    <property type="molecule type" value="Genomic_DNA"/>
</dbReference>
<feature type="transmembrane region" description="Helical" evidence="1">
    <location>
        <begin position="66"/>
        <end position="83"/>
    </location>
</feature>
<accession>A0A511V5Q1</accession>
<dbReference type="OrthoDB" id="2679245at2"/>
<feature type="transmembrane region" description="Helical" evidence="1">
    <location>
        <begin position="37"/>
        <end position="60"/>
    </location>
</feature>
<feature type="transmembrane region" description="Helical" evidence="1">
    <location>
        <begin position="6"/>
        <end position="25"/>
    </location>
</feature>
<keyword evidence="1" id="KW-0812">Transmembrane</keyword>
<protein>
    <submittedName>
        <fullName evidence="2">Glycosyl transferase</fullName>
    </submittedName>
</protein>